<evidence type="ECO:0000256" key="1">
    <source>
        <dbReference type="SAM" id="MobiDB-lite"/>
    </source>
</evidence>
<protein>
    <submittedName>
        <fullName evidence="3">Unplaced genomic scaffold scaffold_444, whole genome shotgun sequence</fullName>
    </submittedName>
</protein>
<dbReference type="OrthoDB" id="3366475at2759"/>
<proteinExistence type="predicted"/>
<dbReference type="HOGENOM" id="CLU_115479_0_0_1"/>
<organism evidence="3 4">
    <name type="scientific">Paxillus rubicundulus Ve08.2h10</name>
    <dbReference type="NCBI Taxonomy" id="930991"/>
    <lineage>
        <taxon>Eukaryota</taxon>
        <taxon>Fungi</taxon>
        <taxon>Dikarya</taxon>
        <taxon>Basidiomycota</taxon>
        <taxon>Agaricomycotina</taxon>
        <taxon>Agaricomycetes</taxon>
        <taxon>Agaricomycetidae</taxon>
        <taxon>Boletales</taxon>
        <taxon>Paxilineae</taxon>
        <taxon>Paxillaceae</taxon>
        <taxon>Paxillus</taxon>
    </lineage>
</organism>
<dbReference type="EMBL" id="KN825266">
    <property type="protein sequence ID" value="KIK92562.1"/>
    <property type="molecule type" value="Genomic_DNA"/>
</dbReference>
<evidence type="ECO:0000313" key="3">
    <source>
        <dbReference type="EMBL" id="KIK92562.1"/>
    </source>
</evidence>
<name>A0A0D0D6T9_9AGAM</name>
<gene>
    <name evidence="3" type="ORF">PAXRUDRAFT_829827</name>
</gene>
<keyword evidence="2" id="KW-0472">Membrane</keyword>
<feature type="compositionally biased region" description="Basic residues" evidence="1">
    <location>
        <begin position="144"/>
        <end position="157"/>
    </location>
</feature>
<feature type="transmembrane region" description="Helical" evidence="2">
    <location>
        <begin position="65"/>
        <end position="84"/>
    </location>
</feature>
<accession>A0A0D0D6T9</accession>
<dbReference type="Proteomes" id="UP000054538">
    <property type="component" value="Unassembled WGS sequence"/>
</dbReference>
<feature type="transmembrane region" description="Helical" evidence="2">
    <location>
        <begin position="39"/>
        <end position="59"/>
    </location>
</feature>
<evidence type="ECO:0000313" key="4">
    <source>
        <dbReference type="Proteomes" id="UP000054538"/>
    </source>
</evidence>
<dbReference type="InParanoid" id="A0A0D0D6T9"/>
<feature type="transmembrane region" description="Helical" evidence="2">
    <location>
        <begin position="91"/>
        <end position="124"/>
    </location>
</feature>
<sequence length="157" mass="16917">MATVVGASATAPASESPPIAQLVPILQAVIHASYSLLRFALRFLLALLVPLYAIWPIILTLISPITVVIDVILDATVFTPFLIIRRIAVALYPLYVFCAVACITGAAIGLFGRYVVVAILGTFAQTKSFFKTPKPPSLPSGHRASLRKRKRKAVGFQ</sequence>
<reference evidence="3 4" key="1">
    <citation type="submission" date="2014-04" db="EMBL/GenBank/DDBJ databases">
        <authorList>
            <consortium name="DOE Joint Genome Institute"/>
            <person name="Kuo A."/>
            <person name="Kohler A."/>
            <person name="Jargeat P."/>
            <person name="Nagy L.G."/>
            <person name="Floudas D."/>
            <person name="Copeland A."/>
            <person name="Barry K.W."/>
            <person name="Cichocki N."/>
            <person name="Veneault-Fourrey C."/>
            <person name="LaButti K."/>
            <person name="Lindquist E.A."/>
            <person name="Lipzen A."/>
            <person name="Lundell T."/>
            <person name="Morin E."/>
            <person name="Murat C."/>
            <person name="Sun H."/>
            <person name="Tunlid A."/>
            <person name="Henrissat B."/>
            <person name="Grigoriev I.V."/>
            <person name="Hibbett D.S."/>
            <person name="Martin F."/>
            <person name="Nordberg H.P."/>
            <person name="Cantor M.N."/>
            <person name="Hua S.X."/>
        </authorList>
    </citation>
    <scope>NUCLEOTIDE SEQUENCE [LARGE SCALE GENOMIC DNA]</scope>
    <source>
        <strain evidence="3 4">Ve08.2h10</strain>
    </source>
</reference>
<keyword evidence="2" id="KW-1133">Transmembrane helix</keyword>
<dbReference type="AlphaFoldDB" id="A0A0D0D6T9"/>
<feature type="region of interest" description="Disordered" evidence="1">
    <location>
        <begin position="134"/>
        <end position="157"/>
    </location>
</feature>
<keyword evidence="2" id="KW-0812">Transmembrane</keyword>
<keyword evidence="4" id="KW-1185">Reference proteome</keyword>
<evidence type="ECO:0000256" key="2">
    <source>
        <dbReference type="SAM" id="Phobius"/>
    </source>
</evidence>
<reference evidence="4" key="2">
    <citation type="submission" date="2015-01" db="EMBL/GenBank/DDBJ databases">
        <title>Evolutionary Origins and Diversification of the Mycorrhizal Mutualists.</title>
        <authorList>
            <consortium name="DOE Joint Genome Institute"/>
            <consortium name="Mycorrhizal Genomics Consortium"/>
            <person name="Kohler A."/>
            <person name="Kuo A."/>
            <person name="Nagy L.G."/>
            <person name="Floudas D."/>
            <person name="Copeland A."/>
            <person name="Barry K.W."/>
            <person name="Cichocki N."/>
            <person name="Veneault-Fourrey C."/>
            <person name="LaButti K."/>
            <person name="Lindquist E.A."/>
            <person name="Lipzen A."/>
            <person name="Lundell T."/>
            <person name="Morin E."/>
            <person name="Murat C."/>
            <person name="Riley R."/>
            <person name="Ohm R."/>
            <person name="Sun H."/>
            <person name="Tunlid A."/>
            <person name="Henrissat B."/>
            <person name="Grigoriev I.V."/>
            <person name="Hibbett D.S."/>
            <person name="Martin F."/>
        </authorList>
    </citation>
    <scope>NUCLEOTIDE SEQUENCE [LARGE SCALE GENOMIC DNA]</scope>
    <source>
        <strain evidence="4">Ve08.2h10</strain>
    </source>
</reference>